<proteinExistence type="predicted"/>
<dbReference type="GeneID" id="92013265"/>
<dbReference type="Proteomes" id="UP001430584">
    <property type="component" value="Unassembled WGS sequence"/>
</dbReference>
<reference evidence="1 2" key="1">
    <citation type="submission" date="2024-02" db="EMBL/GenBank/DDBJ databases">
        <title>De novo assembly and annotation of 12 fungi associated with fruit tree decline syndrome in Ontario, Canada.</title>
        <authorList>
            <person name="Sulman M."/>
            <person name="Ellouze W."/>
            <person name="Ilyukhin E."/>
        </authorList>
    </citation>
    <scope>NUCLEOTIDE SEQUENCE [LARGE SCALE GENOMIC DNA]</scope>
    <source>
        <strain evidence="1 2">FDS-637</strain>
    </source>
</reference>
<keyword evidence="2" id="KW-1185">Reference proteome</keyword>
<comment type="caution">
    <text evidence="1">The sequence shown here is derived from an EMBL/GenBank/DDBJ whole genome shotgun (WGS) entry which is preliminary data.</text>
</comment>
<name>A0ABR3C834_9PEZI</name>
<dbReference type="EMBL" id="JAJVCZ030000009">
    <property type="protein sequence ID" value="KAL0256783.1"/>
    <property type="molecule type" value="Genomic_DNA"/>
</dbReference>
<accession>A0ABR3C834</accession>
<sequence>MEDHLILHLLDPLSLFHYGPSAAVISSKEQFELERDFLKNAVTISEHIPELLSILGALQNNLRVVEKHVKEIGRLERTGRGVGQVQARGILTQLWDKVTGEEVRLMDLFEANAQLLDEIGSAHREAEHIVKTSLSLLEDMKTESKQLRRFHTWEWLRKKGTLEEVMDNINGAVKRLSPSGIDAVQKTATLIEAN</sequence>
<dbReference type="RefSeq" id="XP_066629812.1">
    <property type="nucleotide sequence ID" value="XM_066780583.1"/>
</dbReference>
<protein>
    <submittedName>
        <fullName evidence="1">Uncharacterized protein</fullName>
    </submittedName>
</protein>
<evidence type="ECO:0000313" key="2">
    <source>
        <dbReference type="Proteomes" id="UP001430584"/>
    </source>
</evidence>
<organism evidence="1 2">
    <name type="scientific">Diplodia seriata</name>
    <dbReference type="NCBI Taxonomy" id="420778"/>
    <lineage>
        <taxon>Eukaryota</taxon>
        <taxon>Fungi</taxon>
        <taxon>Dikarya</taxon>
        <taxon>Ascomycota</taxon>
        <taxon>Pezizomycotina</taxon>
        <taxon>Dothideomycetes</taxon>
        <taxon>Dothideomycetes incertae sedis</taxon>
        <taxon>Botryosphaeriales</taxon>
        <taxon>Botryosphaeriaceae</taxon>
        <taxon>Diplodia</taxon>
    </lineage>
</organism>
<gene>
    <name evidence="1" type="ORF">SLS55_009180</name>
</gene>
<evidence type="ECO:0000313" key="1">
    <source>
        <dbReference type="EMBL" id="KAL0256783.1"/>
    </source>
</evidence>